<gene>
    <name evidence="2" type="ordered locus">CAP2UW1_3659</name>
</gene>
<sequence length="1126" mass="119876">MGKNEITGETVEISVKDGVAFIEQASPLTRLHYFDGQFLRADAFALEQDYHRTRTRLANLAGGWGVVHGLGVAISGAQLTVGAGLAVTAAGNFVLATGEMQAAIADLLATAAPAPASGNADFADCLEAGKGGVTETTGLAIYEITVGPVEGQCGNEPVFGKLCESACASDSRHPWWREGVVLRLRPVNLKLPASSAVAMSLVHLRNRVASGYFAAEPWLTASAVSAAGLAGNLWCEPAALYGRDEVVIGLLVREAGINRVLDAWSGRRERMDTQARGYWQGRMTMRPWNVFVAQILQFQCQLSSLFDAGSVVITPADDCAELRLLLDKTRKELEALQKKYRDSAEKIVQSFADKPSKKGALEAANEVKIAYSELYDLSSQLAGAELGKGVLPAQRMLINAGFIELPPAGYLPVAAGKVALEEQLARIFGEGVALHYHAVRADEIAHLLSEAQHLQRISLTHGIDRPGELEEVEIFVPDGQVVDLQAQAAGTWWQVDMRAAALTVFDFGSDDGKYEAVDKAFAAPAEAAAAADGTTGAAAANADFQDHAGSKADTSLATLTLSGMARSEARDDGSYGLTLTTSTDPAEIADLALDRKQNLGRRVGGFSVYVAGDVSGDPFDLGIGDALDVKAELRVIADGRGTAGAVAGQLTVLSRRSVDSYVELLVQIDMVAITTVHGGTETPRPDTRRSTLRLAMLRRGDGDTGSFILDDQRHDPASSPVFVDWQDSPRRATLSVSTASEAGKAVLQQLVRALVSTDASLSTSAMLVARQELLVMSALAGMPSPASALGVSVMNTLLAIAEVTDDAAFLARARRRLFPTLGVLPAQQVRAVQDWVMFRRARTHLCGPLCAPLVVPAVEAFQVWHLRLETLKDVDLLKAALDKGDAEILARFKFQRVGILRFRDESTFAEESADRVLAMWRLAAPAPQVVLGRVWESAPATGQGWQNHFRLRNMLQQIASLTKPPAAGEGALAAVPPPPPPLADRALDGGMLVVSVLSGETRNALLIYGNWDAPNHYLTKEAPRSPMEFSDNAPQGSALANFIASLNADQPVRGVTLATTKAAPDAGAAARLKTVVEALVAAGKPAPAAARQVVEQINTHDRGQLSEIGLVPDDYDEVIFFELNDG</sequence>
<proteinExistence type="predicted"/>
<reference evidence="2" key="2">
    <citation type="submission" date="2009-09" db="EMBL/GenBank/DDBJ databases">
        <title>Complete sequence of chromosome of Candidatus Accumulibacter phosphatis clade IIA str. UW-1.</title>
        <authorList>
            <consortium name="US DOE Joint Genome Institute"/>
            <person name="Martin H.G."/>
            <person name="Ivanova N."/>
            <person name="Kunin V."/>
            <person name="Warnecke F."/>
            <person name="Barry K."/>
            <person name="He S."/>
            <person name="Salamov A."/>
            <person name="Szeto E."/>
            <person name="Dalin E."/>
            <person name="Pangilinan J.L."/>
            <person name="Lapidus A."/>
            <person name="Lowry S."/>
            <person name="Kyrpides N.C."/>
            <person name="McMahon K.D."/>
            <person name="Hugenholtz P."/>
        </authorList>
    </citation>
    <scope>NUCLEOTIDE SEQUENCE [LARGE SCALE GENOMIC DNA]</scope>
    <source>
        <strain evidence="2">UW-1</strain>
    </source>
</reference>
<name>C7RKJ3_ACCRE</name>
<dbReference type="STRING" id="522306.CAP2UW1_3659"/>
<dbReference type="KEGG" id="app:CAP2UW1_3659"/>
<protein>
    <submittedName>
        <fullName evidence="2">Uncharacterized protein</fullName>
    </submittedName>
</protein>
<keyword evidence="1" id="KW-0175">Coiled coil</keyword>
<accession>C7RKJ3</accession>
<evidence type="ECO:0000256" key="1">
    <source>
        <dbReference type="SAM" id="Coils"/>
    </source>
</evidence>
<reference evidence="2" key="1">
    <citation type="submission" date="2009-08" db="EMBL/GenBank/DDBJ databases">
        <authorList>
            <consortium name="US DOE Joint Genome Institute"/>
            <person name="Lucas S."/>
            <person name="Copeland A."/>
            <person name="Lapidus A."/>
            <person name="Glavina del Rio T."/>
            <person name="Dalin E."/>
            <person name="Tice H."/>
            <person name="Bruce D."/>
            <person name="Barry K."/>
            <person name="Pitluck S."/>
            <person name="Lowry S."/>
            <person name="Larimer F."/>
            <person name="Land M."/>
            <person name="Hauser L."/>
            <person name="Kyrpides N."/>
            <person name="Ivanova N."/>
            <person name="McMahon K.D."/>
            <person name="Hugenholtz P."/>
        </authorList>
    </citation>
    <scope>NUCLEOTIDE SEQUENCE</scope>
    <source>
        <strain evidence="2">UW-1</strain>
    </source>
</reference>
<organism evidence="2">
    <name type="scientific">Accumulibacter regalis</name>
    <dbReference type="NCBI Taxonomy" id="522306"/>
    <lineage>
        <taxon>Bacteria</taxon>
        <taxon>Pseudomonadati</taxon>
        <taxon>Pseudomonadota</taxon>
        <taxon>Betaproteobacteria</taxon>
        <taxon>Candidatus Accumulibacter</taxon>
    </lineage>
</organism>
<dbReference type="HOGENOM" id="CLU_279616_0_0_4"/>
<dbReference type="EMBL" id="CP001715">
    <property type="protein sequence ID" value="ACV36913.1"/>
    <property type="molecule type" value="Genomic_DNA"/>
</dbReference>
<dbReference type="AlphaFoldDB" id="C7RKJ3"/>
<evidence type="ECO:0000313" key="2">
    <source>
        <dbReference type="EMBL" id="ACV36913.1"/>
    </source>
</evidence>
<dbReference type="eggNOG" id="ENOG5032S5G">
    <property type="taxonomic scope" value="Bacteria"/>
</dbReference>
<feature type="coiled-coil region" evidence="1">
    <location>
        <begin position="319"/>
        <end position="346"/>
    </location>
</feature>
<dbReference type="OrthoDB" id="5182296at2"/>